<evidence type="ECO:0000313" key="3">
    <source>
        <dbReference type="Proteomes" id="UP001283361"/>
    </source>
</evidence>
<name>A0AAE1AZ53_9GAST</name>
<feature type="compositionally biased region" description="Basic and acidic residues" evidence="1">
    <location>
        <begin position="14"/>
        <end position="24"/>
    </location>
</feature>
<keyword evidence="3" id="KW-1185">Reference proteome</keyword>
<evidence type="ECO:0000256" key="1">
    <source>
        <dbReference type="SAM" id="MobiDB-lite"/>
    </source>
</evidence>
<gene>
    <name evidence="2" type="ORF">RRG08_021339</name>
</gene>
<feature type="region of interest" description="Disordered" evidence="1">
    <location>
        <begin position="1"/>
        <end position="24"/>
    </location>
</feature>
<protein>
    <submittedName>
        <fullName evidence="2">Uncharacterized protein</fullName>
    </submittedName>
</protein>
<comment type="caution">
    <text evidence="2">The sequence shown here is derived from an EMBL/GenBank/DDBJ whole genome shotgun (WGS) entry which is preliminary data.</text>
</comment>
<sequence>MIESNKIGWGGEYGKMDGSSDSHRRFCRSSSSNITRVITSAALLLPVTGQAQGTDSNSYQYQRAKTPHNKGSKSALLVLSSIMGE</sequence>
<accession>A0AAE1AZ53</accession>
<proteinExistence type="predicted"/>
<reference evidence="2" key="1">
    <citation type="journal article" date="2023" name="G3 (Bethesda)">
        <title>A reference genome for the long-term kleptoplast-retaining sea slug Elysia crispata morphotype clarki.</title>
        <authorList>
            <person name="Eastman K.E."/>
            <person name="Pendleton A.L."/>
            <person name="Shaikh M.A."/>
            <person name="Suttiyut T."/>
            <person name="Ogas R."/>
            <person name="Tomko P."/>
            <person name="Gavelis G."/>
            <person name="Widhalm J.R."/>
            <person name="Wisecaver J.H."/>
        </authorList>
    </citation>
    <scope>NUCLEOTIDE SEQUENCE</scope>
    <source>
        <strain evidence="2">ECLA1</strain>
    </source>
</reference>
<dbReference type="AlphaFoldDB" id="A0AAE1AZ53"/>
<organism evidence="2 3">
    <name type="scientific">Elysia crispata</name>
    <name type="common">lettuce slug</name>
    <dbReference type="NCBI Taxonomy" id="231223"/>
    <lineage>
        <taxon>Eukaryota</taxon>
        <taxon>Metazoa</taxon>
        <taxon>Spiralia</taxon>
        <taxon>Lophotrochozoa</taxon>
        <taxon>Mollusca</taxon>
        <taxon>Gastropoda</taxon>
        <taxon>Heterobranchia</taxon>
        <taxon>Euthyneura</taxon>
        <taxon>Panpulmonata</taxon>
        <taxon>Sacoglossa</taxon>
        <taxon>Placobranchoidea</taxon>
        <taxon>Plakobranchidae</taxon>
        <taxon>Elysia</taxon>
    </lineage>
</organism>
<dbReference type="EMBL" id="JAWDGP010000891">
    <property type="protein sequence ID" value="KAK3796315.1"/>
    <property type="molecule type" value="Genomic_DNA"/>
</dbReference>
<dbReference type="Proteomes" id="UP001283361">
    <property type="component" value="Unassembled WGS sequence"/>
</dbReference>
<evidence type="ECO:0000313" key="2">
    <source>
        <dbReference type="EMBL" id="KAK3796315.1"/>
    </source>
</evidence>